<dbReference type="Proteomes" id="UP000325286">
    <property type="component" value="Chromosome"/>
</dbReference>
<dbReference type="KEGG" id="rul:UC8_34710"/>
<protein>
    <submittedName>
        <fullName evidence="1">Uncharacterized protein</fullName>
    </submittedName>
</protein>
<accession>A0A5B9QUK5</accession>
<gene>
    <name evidence="1" type="ORF">UC8_34710</name>
</gene>
<organism evidence="1 2">
    <name type="scientific">Roseimaritima ulvae</name>
    <dbReference type="NCBI Taxonomy" id="980254"/>
    <lineage>
        <taxon>Bacteria</taxon>
        <taxon>Pseudomonadati</taxon>
        <taxon>Planctomycetota</taxon>
        <taxon>Planctomycetia</taxon>
        <taxon>Pirellulales</taxon>
        <taxon>Pirellulaceae</taxon>
        <taxon>Roseimaritima</taxon>
    </lineage>
</organism>
<keyword evidence="2" id="KW-1185">Reference proteome</keyword>
<reference evidence="1 2" key="1">
    <citation type="submission" date="2019-08" db="EMBL/GenBank/DDBJ databases">
        <title>Deep-cultivation of Planctomycetes and their phenomic and genomic characterization uncovers novel biology.</title>
        <authorList>
            <person name="Wiegand S."/>
            <person name="Jogler M."/>
            <person name="Boedeker C."/>
            <person name="Pinto D."/>
            <person name="Vollmers J."/>
            <person name="Rivas-Marin E."/>
            <person name="Kohn T."/>
            <person name="Peeters S.H."/>
            <person name="Heuer A."/>
            <person name="Rast P."/>
            <person name="Oberbeckmann S."/>
            <person name="Bunk B."/>
            <person name="Jeske O."/>
            <person name="Meyerdierks A."/>
            <person name="Storesund J.E."/>
            <person name="Kallscheuer N."/>
            <person name="Luecker S."/>
            <person name="Lage O.M."/>
            <person name="Pohl T."/>
            <person name="Merkel B.J."/>
            <person name="Hornburger P."/>
            <person name="Mueller R.-W."/>
            <person name="Bruemmer F."/>
            <person name="Labrenz M."/>
            <person name="Spormann A.M."/>
            <person name="Op den Camp H."/>
            <person name="Overmann J."/>
            <person name="Amann R."/>
            <person name="Jetten M.S.M."/>
            <person name="Mascher T."/>
            <person name="Medema M.H."/>
            <person name="Devos D.P."/>
            <person name="Kaster A.-K."/>
            <person name="Ovreas L."/>
            <person name="Rohde M."/>
            <person name="Galperin M.Y."/>
            <person name="Jogler C."/>
        </authorList>
    </citation>
    <scope>NUCLEOTIDE SEQUENCE [LARGE SCALE GENOMIC DNA]</scope>
    <source>
        <strain evidence="1 2">UC8</strain>
    </source>
</reference>
<dbReference type="EMBL" id="CP042914">
    <property type="protein sequence ID" value="QEG41450.1"/>
    <property type="molecule type" value="Genomic_DNA"/>
</dbReference>
<sequence length="281" mass="31497">MRCVLVVIGLTLTVGIQAFWGTRARAQEAREAEQAASISEQLEASRTWPQFRQVDEPSRQLEVATILKYTNVTRVLNPEEVVTSLVLLCVDEGRPVAAIQVFAWDGNVCHELDYLARQPGYVAAYEGPLQWRPISSGIKFQALPAATAPAAEASRRMLQMKGFARRFRCTLTGWNADNSDRQTLRLMPRALYRYRIDTAPQRGSFDGAVFAFAQGTDPEALLLIEAVRDSQGEHWEYAFCRATSGGLQATLGDAVVWRAEKDPASHPQLPHFTYRRRLEVD</sequence>
<dbReference type="RefSeq" id="WP_068131772.1">
    <property type="nucleotide sequence ID" value="NZ_CP042914.1"/>
</dbReference>
<dbReference type="AlphaFoldDB" id="A0A5B9QUK5"/>
<proteinExistence type="predicted"/>
<dbReference type="OrthoDB" id="285586at2"/>
<name>A0A5B9QUK5_9BACT</name>
<evidence type="ECO:0000313" key="2">
    <source>
        <dbReference type="Proteomes" id="UP000325286"/>
    </source>
</evidence>
<evidence type="ECO:0000313" key="1">
    <source>
        <dbReference type="EMBL" id="QEG41450.1"/>
    </source>
</evidence>